<dbReference type="InterPro" id="IPR001764">
    <property type="entry name" value="Glyco_hydro_3_N"/>
</dbReference>
<accession>A0A1S6HNA2</accession>
<dbReference type="Pfam" id="PF14310">
    <property type="entry name" value="Fn3-like"/>
    <property type="match status" value="1"/>
</dbReference>
<evidence type="ECO:0000256" key="6">
    <source>
        <dbReference type="SAM" id="MobiDB-lite"/>
    </source>
</evidence>
<name>A0A1S6HNA2_9GAMM</name>
<dbReference type="KEGG" id="spsw:Sps_01831"/>
<dbReference type="RefSeq" id="WP_077752217.1">
    <property type="nucleotide sequence ID" value="NZ_CP014782.1"/>
</dbReference>
<feature type="region of interest" description="Disordered" evidence="6">
    <location>
        <begin position="25"/>
        <end position="48"/>
    </location>
</feature>
<reference evidence="9 10" key="1">
    <citation type="submission" date="2016-03" db="EMBL/GenBank/DDBJ databases">
        <title>Complete genome sequence of Shewanella psychrophila WP2, a deep sea bacterium isolated from west Pacific sediment.</title>
        <authorList>
            <person name="Xu G."/>
            <person name="Jian H."/>
        </authorList>
    </citation>
    <scope>NUCLEOTIDE SEQUENCE [LARGE SCALE GENOMIC DNA]</scope>
    <source>
        <strain evidence="9 10">WP2</strain>
    </source>
</reference>
<dbReference type="Pfam" id="PF00933">
    <property type="entry name" value="Glyco_hydro_3"/>
    <property type="match status" value="1"/>
</dbReference>
<dbReference type="PROSITE" id="PS51257">
    <property type="entry name" value="PROKAR_LIPOPROTEIN"/>
    <property type="match status" value="1"/>
</dbReference>
<dbReference type="PRINTS" id="PR00133">
    <property type="entry name" value="GLHYDRLASE3"/>
</dbReference>
<keyword evidence="9" id="KW-0326">Glycosidase</keyword>
<organism evidence="9 10">
    <name type="scientific">Shewanella psychrophila</name>
    <dbReference type="NCBI Taxonomy" id="225848"/>
    <lineage>
        <taxon>Bacteria</taxon>
        <taxon>Pseudomonadati</taxon>
        <taxon>Pseudomonadota</taxon>
        <taxon>Gammaproteobacteria</taxon>
        <taxon>Alteromonadales</taxon>
        <taxon>Shewanellaceae</taxon>
        <taxon>Shewanella</taxon>
    </lineage>
</organism>
<evidence type="ECO:0000256" key="7">
    <source>
        <dbReference type="SAM" id="SignalP"/>
    </source>
</evidence>
<dbReference type="Gene3D" id="3.40.50.1700">
    <property type="entry name" value="Glycoside hydrolase family 3 C-terminal domain"/>
    <property type="match status" value="1"/>
</dbReference>
<dbReference type="InterPro" id="IPR037524">
    <property type="entry name" value="PA14/GLEYA"/>
</dbReference>
<dbReference type="PANTHER" id="PTHR42715">
    <property type="entry name" value="BETA-GLUCOSIDASE"/>
    <property type="match status" value="1"/>
</dbReference>
<dbReference type="Pfam" id="PF07691">
    <property type="entry name" value="PA14"/>
    <property type="match status" value="1"/>
</dbReference>
<feature type="domain" description="PA14" evidence="8">
    <location>
        <begin position="459"/>
        <end position="604"/>
    </location>
</feature>
<dbReference type="GO" id="GO:0008422">
    <property type="term" value="F:beta-glucosidase activity"/>
    <property type="evidence" value="ECO:0007669"/>
    <property type="project" value="UniProtKB-ARBA"/>
</dbReference>
<evidence type="ECO:0000313" key="9">
    <source>
        <dbReference type="EMBL" id="AQS36995.1"/>
    </source>
</evidence>
<dbReference type="OrthoDB" id="9781691at2"/>
<feature type="compositionally biased region" description="Polar residues" evidence="6">
    <location>
        <begin position="25"/>
        <end position="46"/>
    </location>
</feature>
<evidence type="ECO:0000256" key="1">
    <source>
        <dbReference type="ARBA" id="ARBA00005336"/>
    </source>
</evidence>
<dbReference type="Gene3D" id="2.60.120.380">
    <property type="match status" value="1"/>
</dbReference>
<keyword evidence="2 9" id="KW-0378">Hydrolase</keyword>
<dbReference type="InterPro" id="IPR050288">
    <property type="entry name" value="Cellulose_deg_GH3"/>
</dbReference>
<feature type="chain" id="PRO_5012616605" description="Beta-D-glucoside glucohydrolase" evidence="7">
    <location>
        <begin position="17"/>
        <end position="868"/>
    </location>
</feature>
<dbReference type="SUPFAM" id="SSF52279">
    <property type="entry name" value="Beta-D-glucan exohydrolase, C-terminal domain"/>
    <property type="match status" value="1"/>
</dbReference>
<comment type="similarity">
    <text evidence="1">Belongs to the glycosyl hydrolase 3 family.</text>
</comment>
<gene>
    <name evidence="9" type="ORF">Sps_01831</name>
</gene>
<dbReference type="GO" id="GO:0005975">
    <property type="term" value="P:carbohydrate metabolic process"/>
    <property type="evidence" value="ECO:0007669"/>
    <property type="project" value="InterPro"/>
</dbReference>
<dbReference type="Pfam" id="PF01915">
    <property type="entry name" value="Glyco_hydro_3_C"/>
    <property type="match status" value="1"/>
</dbReference>
<dbReference type="InterPro" id="IPR026891">
    <property type="entry name" value="Fn3-like"/>
</dbReference>
<dbReference type="InterPro" id="IPR011658">
    <property type="entry name" value="PA14_dom"/>
</dbReference>
<sequence>MKLQGIILPIALTALAACNNSQNTQELSPQKLSPQKQDAHQAVSQAKQDDERLAERLATVETRVEALLALLTLEEKISLTHANAKFSIASIERLGIHEMWMSDGPHGVRHEIERYSWNSANWKDDYSTYLPPLTAVAASWDPAMATLHGNVLGSEARHRRKDVILGPGVNLARLPLYGRNFEYLGEDPYLAAKLVVPQVKAIQRNDVAASVKHYALNTQELNRTGVDAKPDERTLREIYLPAFEAAVKEGNTQTIMGSYNRYYGTNVNQSKHLVMDILKGEWGYKGILLTDWNVDINTYDAAMNGLDIEMGTNVKNYDDYFLAQPLLEMIESGKVPLAVLDDKVRRILRVQLTIGMMDKKRLSGQRNITEHHQAARDIIANAVVLLKNEDQVLPLNEDKIKTILVLGPNAEMLHSQGGGSSEVKSLYEISPVQGLKDRFGDKVEITVMRAQSGAAVSPIATDYMAVRHWTGTPQWELTRFVDRLHQKILRADDWIANSAYRVSEPGQAEYVQLSTLIKPLATGSHKLQLALDGQASLSIDGKQVLTHQSESLTIIEHSIMLNAGQGYHFELNYNGSGSVVLGWEAPSALFTPESEYLAAAKSADAVIYFGGLSHADDREAIDRADMKLPNGQDKVIAKLIATNPDTVVFLNGGSAVEMPWAQQAKAIVWGWYGGMEAGNAYVDILFGDVNPSGKMPITLPVKLADTAPIALDDYNAVESLYKEGVFIGYRWFEQQNIKPLFPFGHGLSYTQFEYSDIKLSSASFEEDASLTVTVKVTNTGKRDGSEVVQLYLHDIDASVPRPIKELKGFSKIALKAGESGEISITLNQRDLSFWDVKTNNWLAEPGEFEVMLGSSVEDIRQKARFTYR</sequence>
<evidence type="ECO:0000256" key="2">
    <source>
        <dbReference type="ARBA" id="ARBA00022801"/>
    </source>
</evidence>
<evidence type="ECO:0000259" key="8">
    <source>
        <dbReference type="PROSITE" id="PS51820"/>
    </source>
</evidence>
<keyword evidence="10" id="KW-1185">Reference proteome</keyword>
<dbReference type="SMART" id="SM01217">
    <property type="entry name" value="Fn3_like"/>
    <property type="match status" value="1"/>
</dbReference>
<dbReference type="InterPro" id="IPR036881">
    <property type="entry name" value="Glyco_hydro_3_C_sf"/>
</dbReference>
<dbReference type="InterPro" id="IPR036962">
    <property type="entry name" value="Glyco_hydro_3_N_sf"/>
</dbReference>
<dbReference type="InterPro" id="IPR017853">
    <property type="entry name" value="GH"/>
</dbReference>
<dbReference type="InterPro" id="IPR013783">
    <property type="entry name" value="Ig-like_fold"/>
</dbReference>
<evidence type="ECO:0000256" key="5">
    <source>
        <dbReference type="ARBA" id="ARBA00032594"/>
    </source>
</evidence>
<evidence type="ECO:0000313" key="10">
    <source>
        <dbReference type="Proteomes" id="UP000189545"/>
    </source>
</evidence>
<dbReference type="FunFam" id="2.60.40.10:FF:000495">
    <property type="entry name" value="Periplasmic beta-glucosidase"/>
    <property type="match status" value="1"/>
</dbReference>
<dbReference type="Gene3D" id="3.20.20.300">
    <property type="entry name" value="Glycoside hydrolase, family 3, N-terminal domain"/>
    <property type="match status" value="1"/>
</dbReference>
<dbReference type="PROSITE" id="PS51820">
    <property type="entry name" value="PA14"/>
    <property type="match status" value="1"/>
</dbReference>
<dbReference type="InterPro" id="IPR002772">
    <property type="entry name" value="Glyco_hydro_3_C"/>
</dbReference>
<dbReference type="AlphaFoldDB" id="A0A1S6HNA2"/>
<keyword evidence="7" id="KW-0732">Signal</keyword>
<evidence type="ECO:0000256" key="4">
    <source>
        <dbReference type="ARBA" id="ARBA00032194"/>
    </source>
</evidence>
<dbReference type="STRING" id="225848.Sps_01831"/>
<dbReference type="SUPFAM" id="SSF51445">
    <property type="entry name" value="(Trans)glycosidases"/>
    <property type="match status" value="1"/>
</dbReference>
<dbReference type="Proteomes" id="UP000189545">
    <property type="component" value="Chromosome"/>
</dbReference>
<dbReference type="Gene3D" id="2.60.40.10">
    <property type="entry name" value="Immunoglobulins"/>
    <property type="match status" value="1"/>
</dbReference>
<evidence type="ECO:0000256" key="3">
    <source>
        <dbReference type="ARBA" id="ARBA00031448"/>
    </source>
</evidence>
<feature type="signal peptide" evidence="7">
    <location>
        <begin position="1"/>
        <end position="16"/>
    </location>
</feature>
<dbReference type="PANTHER" id="PTHR42715:SF10">
    <property type="entry name" value="BETA-GLUCOSIDASE"/>
    <property type="match status" value="1"/>
</dbReference>
<dbReference type="EMBL" id="CP014782">
    <property type="protein sequence ID" value="AQS36995.1"/>
    <property type="molecule type" value="Genomic_DNA"/>
</dbReference>
<protein>
    <recommendedName>
        <fullName evidence="5">Beta-D-glucoside glucohydrolase</fullName>
    </recommendedName>
    <alternativeName>
        <fullName evidence="3">Cellobiase</fullName>
    </alternativeName>
    <alternativeName>
        <fullName evidence="4">Gentiobiase</fullName>
    </alternativeName>
</protein>
<proteinExistence type="inferred from homology"/>